<gene>
    <name evidence="1" type="ORF">CN311_01280</name>
</gene>
<dbReference type="Proteomes" id="UP000219182">
    <property type="component" value="Unassembled WGS sequence"/>
</dbReference>
<sequence length="96" mass="9980">MPLDTIPFDPAEHLGRAEAQAELLADAFATGDTGYIANALGIVARARGMSKVAKDAGVTREALYKALSPDGDPRLSTLLGVVKALGVKLTTEKTEA</sequence>
<dbReference type="Pfam" id="PF21716">
    <property type="entry name" value="dnstrm_HI1420"/>
    <property type="match status" value="1"/>
</dbReference>
<dbReference type="InterPro" id="IPR014057">
    <property type="entry name" value="HI1420"/>
</dbReference>
<dbReference type="GO" id="GO:0003677">
    <property type="term" value="F:DNA binding"/>
    <property type="evidence" value="ECO:0007669"/>
    <property type="project" value="InterPro"/>
</dbReference>
<evidence type="ECO:0000313" key="1">
    <source>
        <dbReference type="EMBL" id="PDQ22869.1"/>
    </source>
</evidence>
<protein>
    <submittedName>
        <fullName evidence="1">Putative addiction module antidote protein</fullName>
    </submittedName>
</protein>
<organism evidence="1 2">
    <name type="scientific">Mesorhizobium sanjuanii</name>
    <dbReference type="NCBI Taxonomy" id="2037900"/>
    <lineage>
        <taxon>Bacteria</taxon>
        <taxon>Pseudomonadati</taxon>
        <taxon>Pseudomonadota</taxon>
        <taxon>Alphaproteobacteria</taxon>
        <taxon>Hyphomicrobiales</taxon>
        <taxon>Phyllobacteriaceae</taxon>
        <taxon>Mesorhizobium</taxon>
    </lineage>
</organism>
<accession>A0A2A6FLP5</accession>
<keyword evidence="2" id="KW-1185">Reference proteome</keyword>
<proteinExistence type="predicted"/>
<dbReference type="EMBL" id="NWQG01000006">
    <property type="protein sequence ID" value="PDQ22869.1"/>
    <property type="molecule type" value="Genomic_DNA"/>
</dbReference>
<reference evidence="1 2" key="1">
    <citation type="submission" date="2017-09" db="EMBL/GenBank/DDBJ databases">
        <title>Mesorhizobum sanjuanii sp. nov. isolated from nodules of Lotus tenuis in saline-alkaline lowlands of Flooding Pampa.</title>
        <authorList>
            <person name="Sannazzaro A.I."/>
            <person name="Torres Tejerizo G.A."/>
            <person name="Fontana F."/>
            <person name="Cumpa Velazquez L.M."/>
            <person name="Hansen L."/>
            <person name="Pistorio M."/>
            <person name="Estrella M.J."/>
        </authorList>
    </citation>
    <scope>NUCLEOTIDE SEQUENCE [LARGE SCALE GENOMIC DNA]</scope>
    <source>
        <strain evidence="1 2">BSA136</strain>
    </source>
</reference>
<dbReference type="PANTHER" id="PTHR40275">
    <property type="entry name" value="SSL7038 PROTEIN"/>
    <property type="match status" value="1"/>
</dbReference>
<dbReference type="AlphaFoldDB" id="A0A2A6FLP5"/>
<evidence type="ECO:0000313" key="2">
    <source>
        <dbReference type="Proteomes" id="UP000219182"/>
    </source>
</evidence>
<dbReference type="SUPFAM" id="SSF47413">
    <property type="entry name" value="lambda repressor-like DNA-binding domains"/>
    <property type="match status" value="1"/>
</dbReference>
<dbReference type="PANTHER" id="PTHR40275:SF1">
    <property type="entry name" value="SSL7038 PROTEIN"/>
    <property type="match status" value="1"/>
</dbReference>
<dbReference type="InterPro" id="IPR010982">
    <property type="entry name" value="Lambda_DNA-bd_dom_sf"/>
</dbReference>
<comment type="caution">
    <text evidence="1">The sequence shown here is derived from an EMBL/GenBank/DDBJ whole genome shotgun (WGS) entry which is preliminary data.</text>
</comment>
<dbReference type="NCBIfam" id="TIGR02684">
    <property type="entry name" value="dnstrm_HI1420"/>
    <property type="match status" value="1"/>
</dbReference>
<dbReference type="RefSeq" id="WP_097571627.1">
    <property type="nucleotide sequence ID" value="NZ_NWQG01000006.1"/>
</dbReference>
<name>A0A2A6FLP5_9HYPH</name>